<dbReference type="AlphaFoldDB" id="A0A8J7H5S3"/>
<gene>
    <name evidence="1" type="ORF">I8751_01320</name>
</gene>
<evidence type="ECO:0000313" key="1">
    <source>
        <dbReference type="EMBL" id="MBH8551052.1"/>
    </source>
</evidence>
<comment type="caution">
    <text evidence="1">The sequence shown here is derived from an EMBL/GenBank/DDBJ whole genome shotgun (WGS) entry which is preliminary data.</text>
</comment>
<proteinExistence type="predicted"/>
<keyword evidence="2" id="KW-1185">Reference proteome</keyword>
<dbReference type="EMBL" id="JAECZB010000002">
    <property type="protein sequence ID" value="MBH8551052.1"/>
    <property type="molecule type" value="Genomic_DNA"/>
</dbReference>
<name>A0A8J7H5S3_9CYAN</name>
<accession>A0A8J7H5S3</accession>
<dbReference type="Proteomes" id="UP000599391">
    <property type="component" value="Unassembled WGS sequence"/>
</dbReference>
<protein>
    <submittedName>
        <fullName evidence="1">Uncharacterized protein</fullName>
    </submittedName>
</protein>
<reference evidence="1 2" key="1">
    <citation type="journal article" date="2021" name="Int. J. Syst. Evol. Microbiol.">
        <title>Amazonocrinis nigriterrae gen. nov., sp. nov., Atlanticothrix silvestris gen. nov., sp. nov. and Dendronalium phyllosphericum gen. nov., sp. nov., nostocacean cyanobacteria from Brazilian environments.</title>
        <authorList>
            <person name="Alvarenga D.O."/>
            <person name="Andreote A.P.D."/>
            <person name="Branco L.H.Z."/>
            <person name="Delbaje E."/>
            <person name="Cruz R.B."/>
            <person name="Varani A.M."/>
            <person name="Fiore M.F."/>
        </authorList>
    </citation>
    <scope>NUCLEOTIDE SEQUENCE [LARGE SCALE GENOMIC DNA]</scope>
    <source>
        <strain evidence="1 2">CENA357</strain>
    </source>
</reference>
<sequence length="49" mass="5604">MMWEKLSLAAILTLSLSLFTQMSWPSSSQRTKNINLPDQGIFALTQLYK</sequence>
<evidence type="ECO:0000313" key="2">
    <source>
        <dbReference type="Proteomes" id="UP000599391"/>
    </source>
</evidence>
<organism evidence="1 2">
    <name type="scientific">Atlanticothrix silvestris CENA357</name>
    <dbReference type="NCBI Taxonomy" id="1725252"/>
    <lineage>
        <taxon>Bacteria</taxon>
        <taxon>Bacillati</taxon>
        <taxon>Cyanobacteriota</taxon>
        <taxon>Cyanophyceae</taxon>
        <taxon>Nostocales</taxon>
        <taxon>Nodulariaceae</taxon>
        <taxon>Atlanticothrix</taxon>
        <taxon>Atlanticothrix silvestris</taxon>
    </lineage>
</organism>